<dbReference type="GeneID" id="116187582"/>
<keyword evidence="4 6" id="KW-1133">Transmembrane helix</keyword>
<dbReference type="GO" id="GO:0005789">
    <property type="term" value="C:endoplasmic reticulum membrane"/>
    <property type="evidence" value="ECO:0007669"/>
    <property type="project" value="UniProtKB-SubCell"/>
</dbReference>
<evidence type="ECO:0000313" key="8">
    <source>
        <dbReference type="Proteomes" id="UP000515151"/>
    </source>
</evidence>
<feature type="transmembrane region" description="Helical" evidence="6">
    <location>
        <begin position="194"/>
        <end position="217"/>
    </location>
</feature>
<dbReference type="RefSeq" id="XP_031372234.1">
    <property type="nucleotide sequence ID" value="XM_031516374.1"/>
</dbReference>
<evidence type="ECO:0000256" key="2">
    <source>
        <dbReference type="ARBA" id="ARBA00022692"/>
    </source>
</evidence>
<comment type="subcellular location">
    <subcellularLocation>
        <location evidence="1 6">Endoplasmic reticulum membrane</location>
        <topology evidence="1 6">Multi-pass membrane protein</topology>
    </subcellularLocation>
</comment>
<keyword evidence="3 6" id="KW-0256">Endoplasmic reticulum</keyword>
<evidence type="ECO:0000313" key="9">
    <source>
        <dbReference type="RefSeq" id="XP_031372234.1"/>
    </source>
</evidence>
<feature type="transmembrane region" description="Helical" evidence="6">
    <location>
        <begin position="45"/>
        <end position="62"/>
    </location>
</feature>
<name>A0A6P8BPH7_PUNGR</name>
<dbReference type="Proteomes" id="UP000515151">
    <property type="component" value="Chromosome 8"/>
</dbReference>
<keyword evidence="5 6" id="KW-0472">Membrane</keyword>
<dbReference type="PROSITE" id="PS50845">
    <property type="entry name" value="RETICULON"/>
    <property type="match status" value="1"/>
</dbReference>
<evidence type="ECO:0000256" key="5">
    <source>
        <dbReference type="ARBA" id="ARBA00023136"/>
    </source>
</evidence>
<dbReference type="AlphaFoldDB" id="A0A6P8BPH7"/>
<evidence type="ECO:0000256" key="1">
    <source>
        <dbReference type="ARBA" id="ARBA00004477"/>
    </source>
</evidence>
<protein>
    <recommendedName>
        <fullName evidence="6">Reticulon-like protein</fullName>
    </recommendedName>
</protein>
<dbReference type="PANTHER" id="PTHR10994:SF85">
    <property type="entry name" value="RETICULON-LIKE PROTEIN B9"/>
    <property type="match status" value="1"/>
</dbReference>
<feature type="transmembrane region" description="Helical" evidence="6">
    <location>
        <begin position="68"/>
        <end position="87"/>
    </location>
</feature>
<proteinExistence type="predicted"/>
<evidence type="ECO:0000256" key="4">
    <source>
        <dbReference type="ARBA" id="ARBA00022989"/>
    </source>
</evidence>
<dbReference type="InterPro" id="IPR003388">
    <property type="entry name" value="Reticulon"/>
</dbReference>
<sequence length="271" mass="31408">MPPIYSSDDSDVDFVPHKKWIGHERSMHEVLGGGRVADLLLWRNINVSAALLAGTTLIWFMFEVVEYNFVTLVCHTSITAMLVMFIWRTVAEIFHRFLSPKSSFPKNCIIITLSTCISNFICFLQVYHFSVREPPNIPKLILEGSMFNEIARTFHARFNQFLAKLLDIACGRDVVLFALVSLKQCFQVSTTHAIFVLYILSVIGSCFSFLNLLYLGFLCMQTLPFLYDRYEEEVDHLVGRMAREVKRLYRRFDKQFLNKIPRGPVKEKKTK</sequence>
<dbReference type="Pfam" id="PF02453">
    <property type="entry name" value="Reticulon"/>
    <property type="match status" value="1"/>
</dbReference>
<reference evidence="9" key="2">
    <citation type="submission" date="2025-08" db="UniProtKB">
        <authorList>
            <consortium name="RefSeq"/>
        </authorList>
    </citation>
    <scope>IDENTIFICATION</scope>
    <source>
        <tissue evidence="9">Leaf</tissue>
    </source>
</reference>
<feature type="transmembrane region" description="Helical" evidence="6">
    <location>
        <begin position="108"/>
        <end position="129"/>
    </location>
</feature>
<evidence type="ECO:0000256" key="3">
    <source>
        <dbReference type="ARBA" id="ARBA00022824"/>
    </source>
</evidence>
<feature type="domain" description="Reticulon" evidence="7">
    <location>
        <begin position="36"/>
        <end position="271"/>
    </location>
</feature>
<keyword evidence="2 6" id="KW-0812">Transmembrane</keyword>
<reference evidence="8" key="1">
    <citation type="journal article" date="2020" name="Plant Biotechnol. J.">
        <title>The pomegranate (Punica granatum L.) draft genome dissects genetic divergence between soft- and hard-seeded cultivars.</title>
        <authorList>
            <person name="Luo X."/>
            <person name="Li H."/>
            <person name="Wu Z."/>
            <person name="Yao W."/>
            <person name="Zhao P."/>
            <person name="Cao D."/>
            <person name="Yu H."/>
            <person name="Li K."/>
            <person name="Poudel K."/>
            <person name="Zhao D."/>
            <person name="Zhang F."/>
            <person name="Xia X."/>
            <person name="Chen L."/>
            <person name="Wang Q."/>
            <person name="Jing D."/>
            <person name="Cao S."/>
        </authorList>
    </citation>
    <scope>NUCLEOTIDE SEQUENCE [LARGE SCALE GENOMIC DNA]</scope>
    <source>
        <strain evidence="8">cv. Tunisia</strain>
    </source>
</reference>
<gene>
    <name evidence="9" type="primary">LOC116187582</name>
</gene>
<evidence type="ECO:0000259" key="7">
    <source>
        <dbReference type="PROSITE" id="PS50845"/>
    </source>
</evidence>
<dbReference type="InterPro" id="IPR045064">
    <property type="entry name" value="Reticulon-like"/>
</dbReference>
<dbReference type="PANTHER" id="PTHR10994">
    <property type="entry name" value="RETICULON"/>
    <property type="match status" value="1"/>
</dbReference>
<organism evidence="8 9">
    <name type="scientific">Punica granatum</name>
    <name type="common">Pomegranate</name>
    <dbReference type="NCBI Taxonomy" id="22663"/>
    <lineage>
        <taxon>Eukaryota</taxon>
        <taxon>Viridiplantae</taxon>
        <taxon>Streptophyta</taxon>
        <taxon>Embryophyta</taxon>
        <taxon>Tracheophyta</taxon>
        <taxon>Spermatophyta</taxon>
        <taxon>Magnoliopsida</taxon>
        <taxon>eudicotyledons</taxon>
        <taxon>Gunneridae</taxon>
        <taxon>Pentapetalae</taxon>
        <taxon>rosids</taxon>
        <taxon>malvids</taxon>
        <taxon>Myrtales</taxon>
        <taxon>Lythraceae</taxon>
        <taxon>Punica</taxon>
    </lineage>
</organism>
<accession>A0A6P8BPH7</accession>
<dbReference type="GO" id="GO:0009617">
    <property type="term" value="P:response to bacterium"/>
    <property type="evidence" value="ECO:0007669"/>
    <property type="project" value="InterPro"/>
</dbReference>
<evidence type="ECO:0000256" key="6">
    <source>
        <dbReference type="RuleBase" id="RU363132"/>
    </source>
</evidence>
<keyword evidence="8" id="KW-1185">Reference proteome</keyword>
<dbReference type="OrthoDB" id="567788at2759"/>